<organism evidence="1 2">
    <name type="scientific">Alteromonas mediterranea</name>
    <dbReference type="NCBI Taxonomy" id="314275"/>
    <lineage>
        <taxon>Bacteria</taxon>
        <taxon>Pseudomonadati</taxon>
        <taxon>Pseudomonadota</taxon>
        <taxon>Gammaproteobacteria</taxon>
        <taxon>Alteromonadales</taxon>
        <taxon>Alteromonadaceae</taxon>
        <taxon>Alteromonas/Salinimonas group</taxon>
        <taxon>Alteromonas</taxon>
    </lineage>
</organism>
<keyword evidence="1" id="KW-0614">Plasmid</keyword>
<evidence type="ECO:0000313" key="2">
    <source>
        <dbReference type="Proteomes" id="UP000182101"/>
    </source>
</evidence>
<gene>
    <name evidence="1" type="ORF">BM524_21115</name>
</gene>
<dbReference type="AlphaFoldDB" id="A0AAC9NTX9"/>
<protein>
    <submittedName>
        <fullName evidence="1">Uncharacterized protein</fullName>
    </submittedName>
</protein>
<reference evidence="1 2" key="1">
    <citation type="submission" date="2016-11" db="EMBL/GenBank/DDBJ databases">
        <title>Networking in microbes: conjugative elements and plasmids in the genus Alteromonas.</title>
        <authorList>
            <person name="Lopez-Perez M."/>
            <person name="Ramon-Marco N."/>
            <person name="Rodriguez-Valera F."/>
        </authorList>
    </citation>
    <scope>NUCLEOTIDE SEQUENCE [LARGE SCALE GENOMIC DNA]</scope>
    <source>
        <strain evidence="1 2">CP48</strain>
        <plasmid evidence="2">pamcp48-600</plasmid>
    </source>
</reference>
<dbReference type="Proteomes" id="UP000182101">
    <property type="component" value="Plasmid pAMCP48-600"/>
</dbReference>
<dbReference type="RefSeq" id="WP_071961020.1">
    <property type="nucleotide sequence ID" value="NZ_CP018025.1"/>
</dbReference>
<evidence type="ECO:0000313" key="1">
    <source>
        <dbReference type="EMBL" id="APD92404.1"/>
    </source>
</evidence>
<dbReference type="EMBL" id="CP018025">
    <property type="protein sequence ID" value="APD92404.1"/>
    <property type="molecule type" value="Genomic_DNA"/>
</dbReference>
<proteinExistence type="predicted"/>
<geneLocation type="plasmid" evidence="2">
    <name>pamcp48-600</name>
</geneLocation>
<accession>A0AAC9NTX9</accession>
<sequence>MEVTTQWQDNCLTVPVNTSNGSNSLYETLTEAHTVASSQSAKEGWATIFQINEETTISSIDHLSSLFDFETWAKNKGCVSLAIVMPEAMLDNYEAITPLLQLMHKRARVFFNLEDAQQWSIEMKQARRRELLH</sequence>
<name>A0AAC9NTX9_9ALTE</name>